<evidence type="ECO:0000256" key="23">
    <source>
        <dbReference type="SAM" id="SignalP"/>
    </source>
</evidence>
<evidence type="ECO:0000256" key="11">
    <source>
        <dbReference type="ARBA" id="ARBA00022737"/>
    </source>
</evidence>
<keyword evidence="13" id="KW-0418">Kinase</keyword>
<evidence type="ECO:0000256" key="10">
    <source>
        <dbReference type="ARBA" id="ARBA00022729"/>
    </source>
</evidence>
<keyword evidence="6" id="KW-0597">Phosphoprotein</keyword>
<dbReference type="RefSeq" id="XP_044346922.1">
    <property type="nucleotide sequence ID" value="XM_044490987.1"/>
</dbReference>
<dbReference type="PANTHER" id="PTHR48053">
    <property type="entry name" value="LEUCINE RICH REPEAT FAMILY PROTEIN, EXPRESSED"/>
    <property type="match status" value="1"/>
</dbReference>
<accession>A0A3B6FGG4</accession>
<dbReference type="SMR" id="A0A3B6FGG4"/>
<dbReference type="Gramene" id="TraesKAR3B01G0022960.1">
    <property type="protein sequence ID" value="cds.TraesKAR3B01G0022960.1"/>
    <property type="gene ID" value="TraesKAR3B01G0022960"/>
</dbReference>
<comment type="catalytic activity">
    <reaction evidence="19">
        <text>L-threonyl-[protein] + ATP = O-phospho-L-threonyl-[protein] + ADP + H(+)</text>
        <dbReference type="Rhea" id="RHEA:46608"/>
        <dbReference type="Rhea" id="RHEA-COMP:11060"/>
        <dbReference type="Rhea" id="RHEA-COMP:11605"/>
        <dbReference type="ChEBI" id="CHEBI:15378"/>
        <dbReference type="ChEBI" id="CHEBI:30013"/>
        <dbReference type="ChEBI" id="CHEBI:30616"/>
        <dbReference type="ChEBI" id="CHEBI:61977"/>
        <dbReference type="ChEBI" id="CHEBI:456216"/>
        <dbReference type="EC" id="2.7.11.1"/>
    </reaction>
</comment>
<dbReference type="InterPro" id="IPR055414">
    <property type="entry name" value="LRR_R13L4/SHOC2-like"/>
</dbReference>
<keyword evidence="8" id="KW-0808">Transferase</keyword>
<keyword evidence="15 22" id="KW-1133">Transmembrane helix</keyword>
<dbReference type="PROSITE" id="PS50011">
    <property type="entry name" value="PROTEIN_KINASE_DOM"/>
    <property type="match status" value="1"/>
</dbReference>
<dbReference type="AlphaFoldDB" id="A0A3B6FGG4"/>
<dbReference type="EnsemblPlants" id="TraesCS3B02G052600.1">
    <property type="protein sequence ID" value="TraesCS3B02G052600.1"/>
    <property type="gene ID" value="TraesCS3B02G052600"/>
</dbReference>
<feature type="signal peptide" evidence="23">
    <location>
        <begin position="1"/>
        <end position="17"/>
    </location>
</feature>
<dbReference type="SMART" id="SM00220">
    <property type="entry name" value="S_TKc"/>
    <property type="match status" value="1"/>
</dbReference>
<keyword evidence="14 21" id="KW-0067">ATP-binding</keyword>
<feature type="domain" description="Protein kinase" evidence="24">
    <location>
        <begin position="729"/>
        <end position="1033"/>
    </location>
</feature>
<dbReference type="InterPro" id="IPR008271">
    <property type="entry name" value="Ser/Thr_kinase_AS"/>
</dbReference>
<evidence type="ECO:0000256" key="2">
    <source>
        <dbReference type="ARBA" id="ARBA00008684"/>
    </source>
</evidence>
<evidence type="ECO:0000256" key="22">
    <source>
        <dbReference type="SAM" id="Phobius"/>
    </source>
</evidence>
<evidence type="ECO:0000313" key="26">
    <source>
        <dbReference type="Proteomes" id="UP000019116"/>
    </source>
</evidence>
<evidence type="ECO:0000256" key="4">
    <source>
        <dbReference type="ARBA" id="ARBA00022475"/>
    </source>
</evidence>
<evidence type="ECO:0000256" key="19">
    <source>
        <dbReference type="ARBA" id="ARBA00047899"/>
    </source>
</evidence>
<dbReference type="Gramene" id="TraesLDM3B03G01549500.1">
    <property type="protein sequence ID" value="TraesLDM3B03G01549500.1"/>
    <property type="gene ID" value="TraesLDM3B03G01549500"/>
</dbReference>
<sequence length="1033" mass="112160">MFPVFLLLLLLLRSASATTFSHWTDVDALLAFKASINNQRGGVLDAWNTSNTTTTFCHWPGVVCSQHSRVTALNLTSQGLGGIITPSIGNLTFLKTLDLSLNNLDGEIPPSIARLSHLRYLDLSNNSLHGNIHPGLNNCTSLENINLGANHFTGEISPWLGLGGLSSLKVIRLWNNNFTGTIPPSLTNLSALQNIDFTTNQLQGDIPEGLGRITSLNMIQLGQNRLSGIIPATFFNLSSLTGFNVAVNELHGKLPSNLGDRLPNLKYLLLGLNHFTGNLPASLVNATEIYTLELSSNNFTGRLPREIGMLCPDTLSLEVNQLTAATAKDWEFMTLLTNCTRLGTLDLYFNNLGGVLPSSVANLSAQLRELDVGYNQISGKIPFGISHLVGLNQLDLSNNRFTGSLPDDIGRLNLLQALYFENNLFTGYLPSSLGNLTRLVILPATGNKFEGPLPTSLGSLQEMTIADFSHNRFTGPLPKEIFNLSSLSNLLDLSDNYFFGPLPPQVGSLTNLAYLYVSRNNLSGPLPNELSNCQSLTELRLDHNSFNSSIPSSISKMQGLMLLNLTKNTLSGVIPQELGLMGGTGELYLGHNNLSGHIPESLENMTSLYRLDLSFNHLGGRVPSRGVFSNASGFLFGGNLGLCGGILELHLPPCPAESMGHGLRKHHFITTVVIPIIAGITLCVSFALVFFTMRKRSKARLTAVQGFQLMDDRYPRVTYAELVHGTSGFASDNLLGGGRYGSVYKCCLLLRNMMTTVAVKVFDLQQVGSSKIFIAECEALSKIRHRNLISFITCCSSSDTNQNDFKSIVFEFMPNGSLDGWIHMDVHASHQLQGMTLMQRLNIAVDVADALDYLHNSCEPPIIHCDLKLSNILLDEDLVAHVGDLGLAKILAEPAAEQLINSQSSVGIRGTIGYVAPEYGQGGQVSSCGDAYSFGIVILELFTGMAPTHDMFGDGLTLQKHVEDAIPGMLMQIADPVLLSIEEANANTVEHVSNAIFSVMKVALSCSKHNPTERMRIRDAAAAIHRIRDAHAH</sequence>
<dbReference type="Gramene" id="TraesPARA_EIv1.0_1037250.1">
    <property type="protein sequence ID" value="TraesPARA_EIv1.0_1037250.1.CDS"/>
    <property type="gene ID" value="TraesPARA_EIv1.0_1037250"/>
</dbReference>
<proteinExistence type="inferred from homology"/>
<dbReference type="PROSITE" id="PS00108">
    <property type="entry name" value="PROTEIN_KINASE_ST"/>
    <property type="match status" value="1"/>
</dbReference>
<evidence type="ECO:0000256" key="16">
    <source>
        <dbReference type="ARBA" id="ARBA00023136"/>
    </source>
</evidence>
<dbReference type="PROSITE" id="PS00107">
    <property type="entry name" value="PROTEIN_KINASE_ATP"/>
    <property type="match status" value="1"/>
</dbReference>
<keyword evidence="17" id="KW-0675">Receptor</keyword>
<keyword evidence="7" id="KW-0433">Leucine-rich repeat</keyword>
<evidence type="ECO:0000256" key="17">
    <source>
        <dbReference type="ARBA" id="ARBA00023170"/>
    </source>
</evidence>
<evidence type="ECO:0000256" key="13">
    <source>
        <dbReference type="ARBA" id="ARBA00022777"/>
    </source>
</evidence>
<dbReference type="GO" id="GO:0004674">
    <property type="term" value="F:protein serine/threonine kinase activity"/>
    <property type="evidence" value="ECO:0007669"/>
    <property type="project" value="UniProtKB-KW"/>
</dbReference>
<feature type="chain" id="PRO_5043173986" description="non-specific serine/threonine protein kinase" evidence="23">
    <location>
        <begin position="18"/>
        <end position="1033"/>
    </location>
</feature>
<dbReference type="InterPro" id="IPR017441">
    <property type="entry name" value="Protein_kinase_ATP_BS"/>
</dbReference>
<dbReference type="PaxDb" id="4565-Traes_3B_0A6ED48BE.1"/>
<dbReference type="Gramene" id="TraesMAC3B03G01549500.1">
    <property type="protein sequence ID" value="TraesMAC3B03G01549500.1"/>
    <property type="gene ID" value="TraesMAC3B03G01549500"/>
</dbReference>
<comment type="subcellular location">
    <subcellularLocation>
        <location evidence="1">Cell membrane</location>
        <topology evidence="1">Single-pass membrane protein</topology>
    </subcellularLocation>
</comment>
<dbReference type="GeneID" id="123068399"/>
<keyword evidence="12 21" id="KW-0547">Nucleotide-binding</keyword>
<dbReference type="Pfam" id="PF08263">
    <property type="entry name" value="LRRNT_2"/>
    <property type="match status" value="1"/>
</dbReference>
<evidence type="ECO:0000256" key="5">
    <source>
        <dbReference type="ARBA" id="ARBA00022527"/>
    </source>
</evidence>
<dbReference type="InterPro" id="IPR000719">
    <property type="entry name" value="Prot_kinase_dom"/>
</dbReference>
<dbReference type="GO" id="GO:0005886">
    <property type="term" value="C:plasma membrane"/>
    <property type="evidence" value="ECO:0007669"/>
    <property type="project" value="UniProtKB-SubCell"/>
</dbReference>
<evidence type="ECO:0000256" key="12">
    <source>
        <dbReference type="ARBA" id="ARBA00022741"/>
    </source>
</evidence>
<dbReference type="InterPro" id="IPR032675">
    <property type="entry name" value="LRR_dom_sf"/>
</dbReference>
<dbReference type="InterPro" id="IPR011009">
    <property type="entry name" value="Kinase-like_dom_sf"/>
</dbReference>
<evidence type="ECO:0000256" key="6">
    <source>
        <dbReference type="ARBA" id="ARBA00022553"/>
    </source>
</evidence>
<reference evidence="25" key="1">
    <citation type="submission" date="2018-08" db="EMBL/GenBank/DDBJ databases">
        <authorList>
            <person name="Rossello M."/>
        </authorList>
    </citation>
    <scope>NUCLEOTIDE SEQUENCE [LARGE SCALE GENOMIC DNA]</scope>
    <source>
        <strain evidence="25">cv. Chinese Spring</strain>
    </source>
</reference>
<comment type="similarity">
    <text evidence="2">Belongs to the protein kinase superfamily. Ser/Thr protein kinase family.</text>
</comment>
<dbReference type="FunFam" id="3.80.10.10:FF:000041">
    <property type="entry name" value="LRR receptor-like serine/threonine-protein kinase ERECTA"/>
    <property type="match status" value="1"/>
</dbReference>
<comment type="catalytic activity">
    <reaction evidence="20">
        <text>L-seryl-[protein] + ATP = O-phospho-L-seryl-[protein] + ADP + H(+)</text>
        <dbReference type="Rhea" id="RHEA:17989"/>
        <dbReference type="Rhea" id="RHEA-COMP:9863"/>
        <dbReference type="Rhea" id="RHEA-COMP:11604"/>
        <dbReference type="ChEBI" id="CHEBI:15378"/>
        <dbReference type="ChEBI" id="CHEBI:29999"/>
        <dbReference type="ChEBI" id="CHEBI:30616"/>
        <dbReference type="ChEBI" id="CHEBI:83421"/>
        <dbReference type="ChEBI" id="CHEBI:456216"/>
        <dbReference type="EC" id="2.7.11.1"/>
    </reaction>
</comment>
<dbReference type="InterPro" id="IPR013210">
    <property type="entry name" value="LRR_N_plant-typ"/>
</dbReference>
<keyword evidence="11" id="KW-0677">Repeat</keyword>
<dbReference type="Pfam" id="PF00560">
    <property type="entry name" value="LRR_1"/>
    <property type="match status" value="4"/>
</dbReference>
<dbReference type="STRING" id="4565.A0A3B6FGG4"/>
<dbReference type="GO" id="GO:0005524">
    <property type="term" value="F:ATP binding"/>
    <property type="evidence" value="ECO:0007669"/>
    <property type="project" value="UniProtKB-UniRule"/>
</dbReference>
<evidence type="ECO:0000313" key="25">
    <source>
        <dbReference type="EnsemblPlants" id="TraesCS3B02G052600.1"/>
    </source>
</evidence>
<dbReference type="Pfam" id="PF00069">
    <property type="entry name" value="Pkinase"/>
    <property type="match status" value="1"/>
</dbReference>
<organism evidence="25">
    <name type="scientific">Triticum aestivum</name>
    <name type="common">Wheat</name>
    <dbReference type="NCBI Taxonomy" id="4565"/>
    <lineage>
        <taxon>Eukaryota</taxon>
        <taxon>Viridiplantae</taxon>
        <taxon>Streptophyta</taxon>
        <taxon>Embryophyta</taxon>
        <taxon>Tracheophyta</taxon>
        <taxon>Spermatophyta</taxon>
        <taxon>Magnoliopsida</taxon>
        <taxon>Liliopsida</taxon>
        <taxon>Poales</taxon>
        <taxon>Poaceae</taxon>
        <taxon>BOP clade</taxon>
        <taxon>Pooideae</taxon>
        <taxon>Triticodae</taxon>
        <taxon>Triticeae</taxon>
        <taxon>Triticinae</taxon>
        <taxon>Triticum</taxon>
    </lineage>
</organism>
<keyword evidence="18" id="KW-0325">Glycoprotein</keyword>
<dbReference type="Gramene" id="TraesWEE_scaffold_005415_01G001000.1">
    <property type="protein sequence ID" value="TraesWEE_scaffold_005415_01G001000.1"/>
    <property type="gene ID" value="TraesWEE_scaffold_005415_01G001000"/>
</dbReference>
<keyword evidence="16 22" id="KW-0472">Membrane</keyword>
<keyword evidence="5" id="KW-0723">Serine/threonine-protein kinase</keyword>
<dbReference type="Gramene" id="TraesNOR3B03G01571890.2">
    <property type="protein sequence ID" value="TraesNOR3B03G01571890.2"/>
    <property type="gene ID" value="TraesNOR3B03G01571890"/>
</dbReference>
<evidence type="ECO:0000256" key="15">
    <source>
        <dbReference type="ARBA" id="ARBA00022989"/>
    </source>
</evidence>
<dbReference type="Proteomes" id="UP000019116">
    <property type="component" value="Chromosome 3B"/>
</dbReference>
<dbReference type="FunFam" id="3.80.10.10:FF:000275">
    <property type="entry name" value="Leucine-rich repeat receptor-like protein kinase"/>
    <property type="match status" value="1"/>
</dbReference>
<evidence type="ECO:0000256" key="1">
    <source>
        <dbReference type="ARBA" id="ARBA00004162"/>
    </source>
</evidence>
<dbReference type="Gramene" id="TraesCS3B03G0115900.1">
    <property type="protein sequence ID" value="TraesCS3B03G0115900.1.CDS"/>
    <property type="gene ID" value="TraesCS3B03G0115900"/>
</dbReference>
<dbReference type="Gramene" id="TraesCS3B02G052600.1">
    <property type="protein sequence ID" value="TraesCS3B02G052600.1"/>
    <property type="gene ID" value="TraesCS3B02G052600"/>
</dbReference>
<evidence type="ECO:0000256" key="3">
    <source>
        <dbReference type="ARBA" id="ARBA00012513"/>
    </source>
</evidence>
<feature type="binding site" evidence="21">
    <location>
        <position position="760"/>
    </location>
    <ligand>
        <name>ATP</name>
        <dbReference type="ChEBI" id="CHEBI:30616"/>
    </ligand>
</feature>
<dbReference type="InterPro" id="IPR001611">
    <property type="entry name" value="Leu-rich_rpt"/>
</dbReference>
<dbReference type="Gene3D" id="3.30.200.20">
    <property type="entry name" value="Phosphorylase Kinase, domain 1"/>
    <property type="match status" value="1"/>
</dbReference>
<feature type="transmembrane region" description="Helical" evidence="22">
    <location>
        <begin position="668"/>
        <end position="691"/>
    </location>
</feature>
<name>A0A3B6FGG4_WHEAT</name>
<dbReference type="Gene3D" id="1.10.510.10">
    <property type="entry name" value="Transferase(Phosphotransferase) domain 1"/>
    <property type="match status" value="1"/>
</dbReference>
<dbReference type="FunFam" id="3.80.10.10:FF:000233">
    <property type="entry name" value="Leucine-rich repeat receptor-like protein kinase TDR"/>
    <property type="match status" value="1"/>
</dbReference>
<keyword evidence="10 23" id="KW-0732">Signal</keyword>
<dbReference type="InterPro" id="IPR051716">
    <property type="entry name" value="Plant_RL_S/T_kinase"/>
</dbReference>
<evidence type="ECO:0000256" key="20">
    <source>
        <dbReference type="ARBA" id="ARBA00048679"/>
    </source>
</evidence>
<dbReference type="GO" id="GO:0009791">
    <property type="term" value="P:post-embryonic development"/>
    <property type="evidence" value="ECO:0007669"/>
    <property type="project" value="UniProtKB-ARBA"/>
</dbReference>
<dbReference type="Gramene" id="TraesLAC3B03G01493620.1">
    <property type="protein sequence ID" value="TraesLAC3B03G01493620.1"/>
    <property type="gene ID" value="TraesLAC3B03G01493620"/>
</dbReference>
<dbReference type="EC" id="2.7.11.1" evidence="3"/>
<gene>
    <name evidence="25" type="primary">LOC123068399</name>
</gene>
<dbReference type="Pfam" id="PF13855">
    <property type="entry name" value="LRR_8"/>
    <property type="match status" value="1"/>
</dbReference>
<dbReference type="OMA" id="NTACCIH"/>
<keyword evidence="4" id="KW-1003">Cell membrane</keyword>
<evidence type="ECO:0000256" key="21">
    <source>
        <dbReference type="PROSITE-ProRule" id="PRU10141"/>
    </source>
</evidence>
<evidence type="ECO:0000256" key="14">
    <source>
        <dbReference type="ARBA" id="ARBA00022840"/>
    </source>
</evidence>
<evidence type="ECO:0000256" key="9">
    <source>
        <dbReference type="ARBA" id="ARBA00022692"/>
    </source>
</evidence>
<keyword evidence="26" id="KW-1185">Reference proteome</keyword>
<protein>
    <recommendedName>
        <fullName evidence="3">non-specific serine/threonine protein kinase</fullName>
        <ecNumber evidence="3">2.7.11.1</ecNumber>
    </recommendedName>
</protein>
<evidence type="ECO:0000256" key="8">
    <source>
        <dbReference type="ARBA" id="ARBA00022679"/>
    </source>
</evidence>
<keyword evidence="9 22" id="KW-0812">Transmembrane</keyword>
<evidence type="ECO:0000256" key="7">
    <source>
        <dbReference type="ARBA" id="ARBA00022614"/>
    </source>
</evidence>
<dbReference type="Gene3D" id="3.80.10.10">
    <property type="entry name" value="Ribonuclease Inhibitor"/>
    <property type="match status" value="4"/>
</dbReference>
<dbReference type="SUPFAM" id="SSF52058">
    <property type="entry name" value="L domain-like"/>
    <property type="match status" value="2"/>
</dbReference>
<dbReference type="FunFam" id="1.10.510.10:FF:000358">
    <property type="entry name" value="Putative leucine-rich repeat receptor-like serine/threonine-protein kinase"/>
    <property type="match status" value="1"/>
</dbReference>
<dbReference type="OrthoDB" id="676979at2759"/>
<dbReference type="SMART" id="SM00369">
    <property type="entry name" value="LRR_TYP"/>
    <property type="match status" value="9"/>
</dbReference>
<dbReference type="Pfam" id="PF23598">
    <property type="entry name" value="LRR_14"/>
    <property type="match status" value="1"/>
</dbReference>
<dbReference type="PANTHER" id="PTHR48053:SF81">
    <property type="entry name" value="PROTEIN KINASE DOMAIN-CONTAINING PROTEIN"/>
    <property type="match status" value="1"/>
</dbReference>
<dbReference type="InterPro" id="IPR003591">
    <property type="entry name" value="Leu-rich_rpt_typical-subtyp"/>
</dbReference>
<dbReference type="Gramene" id="TraesROB_scaffold_004744_01G001000.1">
    <property type="protein sequence ID" value="TraesROB_scaffold_004744_01G001000.1"/>
    <property type="gene ID" value="TraesROB_scaffold_004744_01G001000"/>
</dbReference>
<evidence type="ECO:0000259" key="24">
    <source>
        <dbReference type="PROSITE" id="PS50011"/>
    </source>
</evidence>
<reference evidence="25" key="2">
    <citation type="submission" date="2018-10" db="UniProtKB">
        <authorList>
            <consortium name="EnsemblPlants"/>
        </authorList>
    </citation>
    <scope>IDENTIFICATION</scope>
</reference>
<evidence type="ECO:0000256" key="18">
    <source>
        <dbReference type="ARBA" id="ARBA00023180"/>
    </source>
</evidence>
<dbReference type="SUPFAM" id="SSF56112">
    <property type="entry name" value="Protein kinase-like (PK-like)"/>
    <property type="match status" value="1"/>
</dbReference>
<dbReference type="Gramene" id="TraesNOR3B03G01571890.1">
    <property type="protein sequence ID" value="TraesNOR3B03G01571890.1"/>
    <property type="gene ID" value="TraesNOR3B03G01571890"/>
</dbReference>